<name>A0A9Q3Q6S7_9BASI</name>
<proteinExistence type="predicted"/>
<sequence length="133" mass="15475">LVLQFIMWLYLVCGLSRDNCRKARDMILNIIQLISQKAIKHNSLLSRVPCDIRTISKRLKLEFRLEKQVCCQKCYSLDDIGLAPEECTYQPTIASNKCYNDLFHPHKIHPFPQICFSSTTRNSKHRHVEGGQI</sequence>
<organism evidence="2 3">
    <name type="scientific">Austropuccinia psidii MF-1</name>
    <dbReference type="NCBI Taxonomy" id="1389203"/>
    <lineage>
        <taxon>Eukaryota</taxon>
        <taxon>Fungi</taxon>
        <taxon>Dikarya</taxon>
        <taxon>Basidiomycota</taxon>
        <taxon>Pucciniomycotina</taxon>
        <taxon>Pucciniomycetes</taxon>
        <taxon>Pucciniales</taxon>
        <taxon>Sphaerophragmiaceae</taxon>
        <taxon>Austropuccinia</taxon>
    </lineage>
</organism>
<gene>
    <name evidence="2" type="ORF">O181_127406</name>
</gene>
<keyword evidence="3" id="KW-1185">Reference proteome</keyword>
<dbReference type="Proteomes" id="UP000765509">
    <property type="component" value="Unassembled WGS sequence"/>
</dbReference>
<protein>
    <submittedName>
        <fullName evidence="2">Uncharacterized protein</fullName>
    </submittedName>
</protein>
<feature type="chain" id="PRO_5040160020" evidence="1">
    <location>
        <begin position="18"/>
        <end position="133"/>
    </location>
</feature>
<keyword evidence="1" id="KW-0732">Signal</keyword>
<dbReference type="AlphaFoldDB" id="A0A9Q3Q6S7"/>
<feature type="non-terminal residue" evidence="2">
    <location>
        <position position="1"/>
    </location>
</feature>
<evidence type="ECO:0000256" key="1">
    <source>
        <dbReference type="SAM" id="SignalP"/>
    </source>
</evidence>
<feature type="signal peptide" evidence="1">
    <location>
        <begin position="1"/>
        <end position="17"/>
    </location>
</feature>
<dbReference type="OrthoDB" id="2505776at2759"/>
<comment type="caution">
    <text evidence="2">The sequence shown here is derived from an EMBL/GenBank/DDBJ whole genome shotgun (WGS) entry which is preliminary data.</text>
</comment>
<accession>A0A9Q3Q6S7</accession>
<reference evidence="2" key="1">
    <citation type="submission" date="2021-03" db="EMBL/GenBank/DDBJ databases">
        <title>Draft genome sequence of rust myrtle Austropuccinia psidii MF-1, a brazilian biotype.</title>
        <authorList>
            <person name="Quecine M.C."/>
            <person name="Pachon D.M.R."/>
            <person name="Bonatelli M.L."/>
            <person name="Correr F.H."/>
            <person name="Franceschini L.M."/>
            <person name="Leite T.F."/>
            <person name="Margarido G.R.A."/>
            <person name="Almeida C.A."/>
            <person name="Ferrarezi J.A."/>
            <person name="Labate C.A."/>
        </authorList>
    </citation>
    <scope>NUCLEOTIDE SEQUENCE</scope>
    <source>
        <strain evidence="2">MF-1</strain>
    </source>
</reference>
<evidence type="ECO:0000313" key="3">
    <source>
        <dbReference type="Proteomes" id="UP000765509"/>
    </source>
</evidence>
<dbReference type="EMBL" id="AVOT02127994">
    <property type="protein sequence ID" value="MBW0587691.1"/>
    <property type="molecule type" value="Genomic_DNA"/>
</dbReference>
<evidence type="ECO:0000313" key="2">
    <source>
        <dbReference type="EMBL" id="MBW0587691.1"/>
    </source>
</evidence>